<sequence>MIADTLEEWSQLEPLWDKAIESPAEITLEEKHQLLEWPPLPEMQANTQNYLHKPVVDLIHTAATDPTSLTYPEFRLMREGFHIFRFLDGSKYENDRATWKILRPDLYTKRERACALVCSSEESQALENVKDSQLGLMKLNAYSEQCRANQRPRHLPPEWVQKILDQEGEMKSWGFVFYRPRRQQPSDGDDWNDFRNNFDWIISAEPLMVVGGDPLRDSKVIEVVEFQAQEEEEGQVEHLREEFRNRRERGSLLPGVLGNVFFLVTDEARDSYKTETVCSWLWAIDPDWSQPGADEDGYSGRVKISLGEVFGRFYQFMSTERFMLKDIWRDFHKVKQYKKVAGESLPAWALTDLGKPVWPDT</sequence>
<accession>A0A2B7Z388</accession>
<keyword evidence="2" id="KW-1185">Reference proteome</keyword>
<evidence type="ECO:0000313" key="1">
    <source>
        <dbReference type="EMBL" id="PGH27693.1"/>
    </source>
</evidence>
<gene>
    <name evidence="1" type="ORF">AJ80_00708</name>
</gene>
<comment type="caution">
    <text evidence="1">The sequence shown here is derived from an EMBL/GenBank/DDBJ whole genome shotgun (WGS) entry which is preliminary data.</text>
</comment>
<protein>
    <submittedName>
        <fullName evidence="1">Uncharacterized protein</fullName>
    </submittedName>
</protein>
<dbReference type="Proteomes" id="UP000224634">
    <property type="component" value="Unassembled WGS sequence"/>
</dbReference>
<evidence type="ECO:0000313" key="2">
    <source>
        <dbReference type="Proteomes" id="UP000224634"/>
    </source>
</evidence>
<dbReference type="OrthoDB" id="4777915at2759"/>
<reference evidence="1 2" key="1">
    <citation type="submission" date="2017-10" db="EMBL/GenBank/DDBJ databases">
        <title>Comparative genomics in systemic dimorphic fungi from Ajellomycetaceae.</title>
        <authorList>
            <person name="Munoz J.F."/>
            <person name="Mcewen J.G."/>
            <person name="Clay O.K."/>
            <person name="Cuomo C.A."/>
        </authorList>
    </citation>
    <scope>NUCLEOTIDE SEQUENCE [LARGE SCALE GENOMIC DNA]</scope>
    <source>
        <strain evidence="1 2">UAMH7299</strain>
    </source>
</reference>
<name>A0A2B7Z388_POLH7</name>
<proteinExistence type="predicted"/>
<dbReference type="EMBL" id="PDNA01000005">
    <property type="protein sequence ID" value="PGH27693.1"/>
    <property type="molecule type" value="Genomic_DNA"/>
</dbReference>
<dbReference type="AlphaFoldDB" id="A0A2B7Z388"/>
<organism evidence="1 2">
    <name type="scientific">Polytolypa hystricis (strain UAMH7299)</name>
    <dbReference type="NCBI Taxonomy" id="1447883"/>
    <lineage>
        <taxon>Eukaryota</taxon>
        <taxon>Fungi</taxon>
        <taxon>Dikarya</taxon>
        <taxon>Ascomycota</taxon>
        <taxon>Pezizomycotina</taxon>
        <taxon>Eurotiomycetes</taxon>
        <taxon>Eurotiomycetidae</taxon>
        <taxon>Onygenales</taxon>
        <taxon>Onygenales incertae sedis</taxon>
        <taxon>Polytolypa</taxon>
    </lineage>
</organism>